<dbReference type="GO" id="GO:0003723">
    <property type="term" value="F:RNA binding"/>
    <property type="evidence" value="ECO:0007669"/>
    <property type="project" value="UniProtKB-KW"/>
</dbReference>
<evidence type="ECO:0000256" key="8">
    <source>
        <dbReference type="ARBA" id="ARBA00023163"/>
    </source>
</evidence>
<dbReference type="AlphaFoldDB" id="A0A9D1SFG0"/>
<comment type="caution">
    <text evidence="9">The sequence shown here is derived from an EMBL/GenBank/DDBJ whole genome shotgun (WGS) entry which is preliminary data.</text>
</comment>
<reference evidence="9" key="2">
    <citation type="journal article" date="2021" name="PeerJ">
        <title>Extensive microbial diversity within the chicken gut microbiome revealed by metagenomics and culture.</title>
        <authorList>
            <person name="Gilroy R."/>
            <person name="Ravi A."/>
            <person name="Getino M."/>
            <person name="Pursley I."/>
            <person name="Horton D.L."/>
            <person name="Alikhan N.F."/>
            <person name="Baker D."/>
            <person name="Gharbi K."/>
            <person name="Hall N."/>
            <person name="Watson M."/>
            <person name="Adriaenssens E.M."/>
            <person name="Foster-Nyarko E."/>
            <person name="Jarju S."/>
            <person name="Secka A."/>
            <person name="Antonio M."/>
            <person name="Oren A."/>
            <person name="Chaudhuri R.R."/>
            <person name="La Ragione R."/>
            <person name="Hildebrand F."/>
            <person name="Pallen M.J."/>
        </authorList>
    </citation>
    <scope>NUCLEOTIDE SEQUENCE</scope>
    <source>
        <strain evidence="9">USAMLcec3-3695</strain>
    </source>
</reference>
<dbReference type="InterPro" id="IPR015111">
    <property type="entry name" value="Regulatory_HutP"/>
</dbReference>
<evidence type="ECO:0000256" key="4">
    <source>
        <dbReference type="ARBA" id="ARBA00019377"/>
    </source>
</evidence>
<accession>A0A9D1SFG0</accession>
<comment type="similarity">
    <text evidence="2">Belongs to the HutP family.</text>
</comment>
<proteinExistence type="inferred from homology"/>
<evidence type="ECO:0000256" key="1">
    <source>
        <dbReference type="ARBA" id="ARBA00002945"/>
    </source>
</evidence>
<keyword evidence="6" id="KW-0805">Transcription regulation</keyword>
<evidence type="ECO:0000256" key="7">
    <source>
        <dbReference type="ARBA" id="ARBA00023159"/>
    </source>
</evidence>
<keyword evidence="8" id="KW-0804">Transcription</keyword>
<keyword evidence="7" id="KW-0010">Activator</keyword>
<organism evidence="9 10">
    <name type="scientific">Candidatus Ornithomonoglobus merdipullorum</name>
    <dbReference type="NCBI Taxonomy" id="2840895"/>
    <lineage>
        <taxon>Bacteria</taxon>
        <taxon>Bacillati</taxon>
        <taxon>Bacillota</taxon>
        <taxon>Clostridia</taxon>
        <taxon>Candidatus Ornithomonoglobus</taxon>
    </lineage>
</organism>
<protein>
    <recommendedName>
        <fullName evidence="4">Hut operon positive regulatory protein</fullName>
    </recommendedName>
</protein>
<dbReference type="Pfam" id="PF09021">
    <property type="entry name" value="HutP"/>
    <property type="match status" value="1"/>
</dbReference>
<evidence type="ECO:0000313" key="10">
    <source>
        <dbReference type="Proteomes" id="UP000824109"/>
    </source>
</evidence>
<evidence type="ECO:0000256" key="3">
    <source>
        <dbReference type="ARBA" id="ARBA00011643"/>
    </source>
</evidence>
<keyword evidence="5" id="KW-0694">RNA-binding</keyword>
<sequence length="145" mass="15172">MTEGNRKNSDELGSKTACRAAAMIAMSESREQENDMKEKLLGRGIKAAAVDFGGDFSTAVQKVLERTVVAAKREGIIADEHAEEGAAAGAAHEAVQQIINKCIGLNLGGKIGIARCGSHIAVCLFFAIGLLNLNDVVIGIGHRAV</sequence>
<name>A0A9D1SFG0_9FIRM</name>
<dbReference type="CDD" id="cd11640">
    <property type="entry name" value="HutP"/>
    <property type="match status" value="1"/>
</dbReference>
<dbReference type="Gene3D" id="3.40.1510.10">
    <property type="entry name" value="Hut operon regulatory protein HutP"/>
    <property type="match status" value="1"/>
</dbReference>
<comment type="function">
    <text evidence="1">Antiterminator that binds to cis-acting regulatory sequences on the mRNA in the presence of histidine, thereby suppressing transcription termination and activating the hut operon for histidine utilization.</text>
</comment>
<reference evidence="9" key="1">
    <citation type="submission" date="2020-10" db="EMBL/GenBank/DDBJ databases">
        <authorList>
            <person name="Gilroy R."/>
        </authorList>
    </citation>
    <scope>NUCLEOTIDE SEQUENCE</scope>
    <source>
        <strain evidence="9">USAMLcec3-3695</strain>
    </source>
</reference>
<comment type="subunit">
    <text evidence="3">Homohexamer.</text>
</comment>
<dbReference type="InterPro" id="IPR036482">
    <property type="entry name" value="Regulatory_HutP_sf"/>
</dbReference>
<gene>
    <name evidence="9" type="ORF">IAA61_09725</name>
</gene>
<dbReference type="Proteomes" id="UP000824109">
    <property type="component" value="Unassembled WGS sequence"/>
</dbReference>
<evidence type="ECO:0000256" key="6">
    <source>
        <dbReference type="ARBA" id="ARBA00023015"/>
    </source>
</evidence>
<dbReference type="EMBL" id="DVNB01000099">
    <property type="protein sequence ID" value="HIU58070.1"/>
    <property type="molecule type" value="Genomic_DNA"/>
</dbReference>
<evidence type="ECO:0000256" key="5">
    <source>
        <dbReference type="ARBA" id="ARBA00022884"/>
    </source>
</evidence>
<evidence type="ECO:0000256" key="2">
    <source>
        <dbReference type="ARBA" id="ARBA00009992"/>
    </source>
</evidence>
<evidence type="ECO:0000313" key="9">
    <source>
        <dbReference type="EMBL" id="HIU58070.1"/>
    </source>
</evidence>